<evidence type="ECO:0000313" key="2">
    <source>
        <dbReference type="Proteomes" id="UP001500724"/>
    </source>
</evidence>
<gene>
    <name evidence="1" type="ORF">GCM10009535_05630</name>
</gene>
<proteinExistence type="predicted"/>
<name>A0ABP3SCK8_9ACTN</name>
<organism evidence="1 2">
    <name type="scientific">Streptomyces thermocarboxydovorans</name>
    <dbReference type="NCBI Taxonomy" id="59298"/>
    <lineage>
        <taxon>Bacteria</taxon>
        <taxon>Bacillati</taxon>
        <taxon>Actinomycetota</taxon>
        <taxon>Actinomycetes</taxon>
        <taxon>Kitasatosporales</taxon>
        <taxon>Streptomycetaceae</taxon>
        <taxon>Streptomyces</taxon>
    </lineage>
</organism>
<accession>A0ABP3SCK8</accession>
<dbReference type="Proteomes" id="UP001500724">
    <property type="component" value="Unassembled WGS sequence"/>
</dbReference>
<evidence type="ECO:0000313" key="1">
    <source>
        <dbReference type="EMBL" id="GAA0632757.1"/>
    </source>
</evidence>
<keyword evidence="2" id="KW-1185">Reference proteome</keyword>
<protein>
    <submittedName>
        <fullName evidence="1">Uncharacterized protein</fullName>
    </submittedName>
</protein>
<comment type="caution">
    <text evidence="1">The sequence shown here is derived from an EMBL/GenBank/DDBJ whole genome shotgun (WGS) entry which is preliminary data.</text>
</comment>
<sequence>MLPAISVATRSPAPTPVAATTIPGPMYLQLLLRGPEPASAPAPVSWVFPVCPVVSAMGVKKSHAGRRDKRACGDLHRMCLTV</sequence>
<reference evidence="2" key="1">
    <citation type="journal article" date="2019" name="Int. J. Syst. Evol. Microbiol.">
        <title>The Global Catalogue of Microorganisms (GCM) 10K type strain sequencing project: providing services to taxonomists for standard genome sequencing and annotation.</title>
        <authorList>
            <consortium name="The Broad Institute Genomics Platform"/>
            <consortium name="The Broad Institute Genome Sequencing Center for Infectious Disease"/>
            <person name="Wu L."/>
            <person name="Ma J."/>
        </authorList>
    </citation>
    <scope>NUCLEOTIDE SEQUENCE [LARGE SCALE GENOMIC DNA]</scope>
    <source>
        <strain evidence="2">JCM 10367</strain>
    </source>
</reference>
<dbReference type="EMBL" id="BAAAGU010000004">
    <property type="protein sequence ID" value="GAA0632757.1"/>
    <property type="molecule type" value="Genomic_DNA"/>
</dbReference>